<evidence type="ECO:0000256" key="1">
    <source>
        <dbReference type="SAM" id="Phobius"/>
    </source>
</evidence>
<dbReference type="AlphaFoldDB" id="A0A3B0R7G1"/>
<keyword evidence="1" id="KW-0812">Transmembrane</keyword>
<feature type="non-terminal residue" evidence="2">
    <location>
        <position position="60"/>
    </location>
</feature>
<gene>
    <name evidence="2" type="ORF">MNBD_ALPHA04-2316</name>
</gene>
<reference evidence="2" key="1">
    <citation type="submission" date="2018-06" db="EMBL/GenBank/DDBJ databases">
        <authorList>
            <person name="Zhirakovskaya E."/>
        </authorList>
    </citation>
    <scope>NUCLEOTIDE SEQUENCE</scope>
</reference>
<name>A0A3B0R7G1_9ZZZZ</name>
<organism evidence="2">
    <name type="scientific">hydrothermal vent metagenome</name>
    <dbReference type="NCBI Taxonomy" id="652676"/>
    <lineage>
        <taxon>unclassified sequences</taxon>
        <taxon>metagenomes</taxon>
        <taxon>ecological metagenomes</taxon>
    </lineage>
</organism>
<protein>
    <submittedName>
        <fullName evidence="2">Uncharacterized protein</fullName>
    </submittedName>
</protein>
<feature type="transmembrane region" description="Helical" evidence="1">
    <location>
        <begin position="16"/>
        <end position="36"/>
    </location>
</feature>
<keyword evidence="1" id="KW-1133">Transmembrane helix</keyword>
<accession>A0A3B0R7G1</accession>
<keyword evidence="1" id="KW-0472">Membrane</keyword>
<sequence length="60" mass="6505">MLASCSNHSYGVMPRFYIHIIQCLVAPLVLFLAPYAGNASGLIVNELSNGPSGSKEFYEL</sequence>
<proteinExistence type="predicted"/>
<evidence type="ECO:0000313" key="2">
    <source>
        <dbReference type="EMBL" id="VAV89284.1"/>
    </source>
</evidence>
<dbReference type="EMBL" id="UOEF01000072">
    <property type="protein sequence ID" value="VAV89284.1"/>
    <property type="molecule type" value="Genomic_DNA"/>
</dbReference>